<sequence length="206" mass="23065">MGISSRLNVSAATIITTNVVRISTEQRQKIVDDLQKQHTIQQYQLQPPPPPTSQQQQQHFMQLIPQRPNQTAIEKWEYRAAGLLANILTEIDQEDYIAAIGFALSKQIEYYQTYDPSSVQNDSSSSSASKQILPPPSQSSSFGQQGLFQTAARVPPHPQSQGVRIIIRLLGVCVQNCQTRTIALQLMDRMIESTNYGIQTQRQALA</sequence>
<feature type="compositionally biased region" description="Low complexity" evidence="1">
    <location>
        <begin position="117"/>
        <end position="129"/>
    </location>
</feature>
<gene>
    <name evidence="2" type="ORF">EZS28_054749</name>
</gene>
<dbReference type="OrthoDB" id="1884734at2759"/>
<feature type="region of interest" description="Disordered" evidence="1">
    <location>
        <begin position="116"/>
        <end position="144"/>
    </location>
</feature>
<evidence type="ECO:0000313" key="2">
    <source>
        <dbReference type="EMBL" id="KAA6319986.1"/>
    </source>
</evidence>
<evidence type="ECO:0000313" key="3">
    <source>
        <dbReference type="Proteomes" id="UP000324800"/>
    </source>
</evidence>
<dbReference type="EMBL" id="SNRW01045690">
    <property type="protein sequence ID" value="KAA6319986.1"/>
    <property type="molecule type" value="Genomic_DNA"/>
</dbReference>
<comment type="caution">
    <text evidence="2">The sequence shown here is derived from an EMBL/GenBank/DDBJ whole genome shotgun (WGS) entry which is preliminary data.</text>
</comment>
<proteinExistence type="predicted"/>
<feature type="non-terminal residue" evidence="2">
    <location>
        <position position="206"/>
    </location>
</feature>
<reference evidence="2 3" key="1">
    <citation type="submission" date="2019-03" db="EMBL/GenBank/DDBJ databases">
        <title>Single cell metagenomics reveals metabolic interactions within the superorganism composed of flagellate Streblomastix strix and complex community of Bacteroidetes bacteria on its surface.</title>
        <authorList>
            <person name="Treitli S.C."/>
            <person name="Kolisko M."/>
            <person name="Husnik F."/>
            <person name="Keeling P."/>
            <person name="Hampl V."/>
        </authorList>
    </citation>
    <scope>NUCLEOTIDE SEQUENCE [LARGE SCALE GENOMIC DNA]</scope>
    <source>
        <strain evidence="2">ST1C</strain>
    </source>
</reference>
<accession>A0A5J4QDB5</accession>
<evidence type="ECO:0000256" key="1">
    <source>
        <dbReference type="SAM" id="MobiDB-lite"/>
    </source>
</evidence>
<dbReference type="AlphaFoldDB" id="A0A5J4QDB5"/>
<dbReference type="Proteomes" id="UP000324800">
    <property type="component" value="Unassembled WGS sequence"/>
</dbReference>
<organism evidence="2 3">
    <name type="scientific">Streblomastix strix</name>
    <dbReference type="NCBI Taxonomy" id="222440"/>
    <lineage>
        <taxon>Eukaryota</taxon>
        <taxon>Metamonada</taxon>
        <taxon>Preaxostyla</taxon>
        <taxon>Oxymonadida</taxon>
        <taxon>Streblomastigidae</taxon>
        <taxon>Streblomastix</taxon>
    </lineage>
</organism>
<name>A0A5J4QDB5_9EUKA</name>
<protein>
    <submittedName>
        <fullName evidence="2">Uncharacterized protein</fullName>
    </submittedName>
</protein>